<keyword evidence="2" id="KW-1185">Reference proteome</keyword>
<gene>
    <name evidence="1" type="ORF">W5A_00500</name>
</gene>
<evidence type="ECO:0000313" key="2">
    <source>
        <dbReference type="Proteomes" id="UP000005938"/>
    </source>
</evidence>
<dbReference type="STRING" id="946077.W5A_00500"/>
<proteinExistence type="predicted"/>
<dbReference type="InterPro" id="IPR025634">
    <property type="entry name" value="DUF4292"/>
</dbReference>
<dbReference type="Pfam" id="PF14125">
    <property type="entry name" value="DUF4292"/>
    <property type="match status" value="1"/>
</dbReference>
<organism evidence="1 2">
    <name type="scientific">Imtechella halotolerans K1</name>
    <dbReference type="NCBI Taxonomy" id="946077"/>
    <lineage>
        <taxon>Bacteria</taxon>
        <taxon>Pseudomonadati</taxon>
        <taxon>Bacteroidota</taxon>
        <taxon>Flavobacteriia</taxon>
        <taxon>Flavobacteriales</taxon>
        <taxon>Flavobacteriaceae</taxon>
        <taxon>Imtechella</taxon>
    </lineage>
</organism>
<sequence length="255" mass="29482">MLKKIKYFSLMLLFVAIGCKTSRFTVKGEVDSSLSTRNVIKSHYTNELNFKTLTGRMQVDFNDGNSEQGATLTMRMEKDKAIWLSATLGMVKVYITPEHVSFYNKMDKTYFDGDFSYLSHLLGLELNFEKVQNLLLGQAVFNLNKESCVLESNSEAYELKAQNQASVLSKIFLVDPGHFKLRSQQFIKDSEDKSLLVWYRSYQEVGNKIVPEAFRILAQENDKQLIIDIQYKNIQLNDKVNFPYSIPNGYKEIEW</sequence>
<dbReference type="OrthoDB" id="849114at2"/>
<dbReference type="EMBL" id="AJJU01000002">
    <property type="protein sequence ID" value="EID76457.1"/>
    <property type="molecule type" value="Genomic_DNA"/>
</dbReference>
<dbReference type="RefSeq" id="WP_008236292.1">
    <property type="nucleotide sequence ID" value="NZ_AJJU01000002.1"/>
</dbReference>
<name>I0WJ91_9FLAO</name>
<dbReference type="Proteomes" id="UP000005938">
    <property type="component" value="Unassembled WGS sequence"/>
</dbReference>
<accession>I0WJ91</accession>
<protein>
    <recommendedName>
        <fullName evidence="3">Deoxyuridine 5'-triphosphate nucleotidohydrolase</fullName>
    </recommendedName>
</protein>
<reference evidence="1 2" key="1">
    <citation type="journal article" date="2012" name="J. Bacteriol.">
        <title>Genome Sequence of the Halotolerant Bacterium Imtechella halotolerans K1T.</title>
        <authorList>
            <person name="Kumar S."/>
            <person name="Vikram S."/>
            <person name="Subramanian S."/>
            <person name="Raghava G.P."/>
            <person name="Pinnaka A.K."/>
        </authorList>
    </citation>
    <scope>NUCLEOTIDE SEQUENCE [LARGE SCALE GENOMIC DNA]</scope>
    <source>
        <strain evidence="1 2">K1</strain>
    </source>
</reference>
<dbReference type="eggNOG" id="COG2834">
    <property type="taxonomic scope" value="Bacteria"/>
</dbReference>
<dbReference type="PROSITE" id="PS51257">
    <property type="entry name" value="PROKAR_LIPOPROTEIN"/>
    <property type="match status" value="1"/>
</dbReference>
<comment type="caution">
    <text evidence="1">The sequence shown here is derived from an EMBL/GenBank/DDBJ whole genome shotgun (WGS) entry which is preliminary data.</text>
</comment>
<dbReference type="PATRIC" id="fig|946077.3.peg.105"/>
<evidence type="ECO:0000313" key="1">
    <source>
        <dbReference type="EMBL" id="EID76457.1"/>
    </source>
</evidence>
<evidence type="ECO:0008006" key="3">
    <source>
        <dbReference type="Google" id="ProtNLM"/>
    </source>
</evidence>
<dbReference type="Gene3D" id="2.50.20.10">
    <property type="entry name" value="Lipoprotein localisation LolA/LolB/LppX"/>
    <property type="match status" value="1"/>
</dbReference>
<dbReference type="AlphaFoldDB" id="I0WJ91"/>